<evidence type="ECO:0000313" key="1">
    <source>
        <dbReference type="EMBL" id="AZE49105.1"/>
    </source>
</evidence>
<dbReference type="EMBL" id="CP027753">
    <property type="protein sequence ID" value="AZE49105.1"/>
    <property type="molecule type" value="Genomic_DNA"/>
</dbReference>
<proteinExistence type="predicted"/>
<sequence length="77" mass="8799">MIINESVIPHAANPGPIDRSALLFLEADRLYEQAYALLKEPVSTQSMGEFSAAKKRADEKYLQARQEWLNARPRINR</sequence>
<reference evidence="1 2" key="1">
    <citation type="submission" date="2018-03" db="EMBL/GenBank/DDBJ databases">
        <title>Diversity of phytobeneficial traits revealed by whole-genome analysis of worldwide-isolated phenazine-producing Pseudomonas spp.</title>
        <authorList>
            <person name="Biessy A."/>
            <person name="Novinscak A."/>
            <person name="Blom J."/>
            <person name="Leger G."/>
            <person name="Thomashow L.S."/>
            <person name="Cazorla F.M."/>
            <person name="Josic D."/>
            <person name="Filion M."/>
        </authorList>
    </citation>
    <scope>NUCLEOTIDE SEQUENCE [LARGE SCALE GENOMIC DNA]</scope>
    <source>
        <strain evidence="1 2">B25</strain>
    </source>
</reference>
<dbReference type="AlphaFoldDB" id="A0A3G7TPQ0"/>
<organism evidence="1 2">
    <name type="scientific">Pseudomonas chlororaphis</name>
    <dbReference type="NCBI Taxonomy" id="587753"/>
    <lineage>
        <taxon>Bacteria</taxon>
        <taxon>Pseudomonadati</taxon>
        <taxon>Pseudomonadota</taxon>
        <taxon>Gammaproteobacteria</taxon>
        <taxon>Pseudomonadales</taxon>
        <taxon>Pseudomonadaceae</taxon>
        <taxon>Pseudomonas</taxon>
    </lineage>
</organism>
<accession>A0A3G7TPQ0</accession>
<dbReference type="RefSeq" id="WP_124320914.1">
    <property type="nucleotide sequence ID" value="NZ_CP027753.1"/>
</dbReference>
<gene>
    <name evidence="1" type="ORF">C4K04_3433</name>
</gene>
<protein>
    <submittedName>
        <fullName evidence="1">Uncharacterized protein</fullName>
    </submittedName>
</protein>
<dbReference type="Proteomes" id="UP000268048">
    <property type="component" value="Chromosome"/>
</dbReference>
<name>A0A3G7TPQ0_9PSED</name>
<evidence type="ECO:0000313" key="2">
    <source>
        <dbReference type="Proteomes" id="UP000268048"/>
    </source>
</evidence>